<dbReference type="PANTHER" id="PTHR35333">
    <property type="entry name" value="BETA-LACTAMASE"/>
    <property type="match status" value="1"/>
</dbReference>
<proteinExistence type="predicted"/>
<dbReference type="KEGG" id="aori:SD37_28175"/>
<dbReference type="SUPFAM" id="SSF56601">
    <property type="entry name" value="beta-lactamase/transpeptidase-like"/>
    <property type="match status" value="1"/>
</dbReference>
<dbReference type="Gene3D" id="3.40.710.10">
    <property type="entry name" value="DD-peptidase/beta-lactamase superfamily"/>
    <property type="match status" value="1"/>
</dbReference>
<evidence type="ECO:0000259" key="4">
    <source>
        <dbReference type="Pfam" id="PF13354"/>
    </source>
</evidence>
<dbReference type="Proteomes" id="UP000093695">
    <property type="component" value="Chromosome"/>
</dbReference>
<dbReference type="InterPro" id="IPR012338">
    <property type="entry name" value="Beta-lactam/transpept-like"/>
</dbReference>
<dbReference type="PANTHER" id="PTHR35333:SF5">
    <property type="entry name" value="CONSERVED LIPOPROTEIN LPQF-RELATED"/>
    <property type="match status" value="1"/>
</dbReference>
<dbReference type="EMBL" id="CP016174">
    <property type="protein sequence ID" value="ANN19118.1"/>
    <property type="molecule type" value="Genomic_DNA"/>
</dbReference>
<keyword evidence="3" id="KW-0732">Signal</keyword>
<dbReference type="Pfam" id="PF13354">
    <property type="entry name" value="Beta-lactamase2"/>
    <property type="match status" value="1"/>
</dbReference>
<evidence type="ECO:0000256" key="3">
    <source>
        <dbReference type="SAM" id="SignalP"/>
    </source>
</evidence>
<evidence type="ECO:0000313" key="6">
    <source>
        <dbReference type="Proteomes" id="UP000093695"/>
    </source>
</evidence>
<dbReference type="GO" id="GO:0030655">
    <property type="term" value="P:beta-lactam antibiotic catabolic process"/>
    <property type="evidence" value="ECO:0007669"/>
    <property type="project" value="InterPro"/>
</dbReference>
<organism evidence="5 6">
    <name type="scientific">Amycolatopsis orientalis</name>
    <name type="common">Nocardia orientalis</name>
    <dbReference type="NCBI Taxonomy" id="31958"/>
    <lineage>
        <taxon>Bacteria</taxon>
        <taxon>Bacillati</taxon>
        <taxon>Actinomycetota</taxon>
        <taxon>Actinomycetes</taxon>
        <taxon>Pseudonocardiales</taxon>
        <taxon>Pseudonocardiaceae</taxon>
        <taxon>Amycolatopsis</taxon>
    </lineage>
</organism>
<dbReference type="AlphaFoldDB" id="A0A193C416"/>
<dbReference type="GO" id="GO:0046677">
    <property type="term" value="P:response to antibiotic"/>
    <property type="evidence" value="ECO:0007669"/>
    <property type="project" value="InterPro"/>
</dbReference>
<accession>A0A193C416</accession>
<dbReference type="RefSeq" id="WP_044850110.1">
    <property type="nucleotide sequence ID" value="NZ_CP016174.1"/>
</dbReference>
<name>A0A193C416_AMYOR</name>
<feature type="domain" description="Beta-lactamase class A catalytic" evidence="4">
    <location>
        <begin position="53"/>
        <end position="179"/>
    </location>
</feature>
<evidence type="ECO:0000313" key="5">
    <source>
        <dbReference type="EMBL" id="ANN19118.1"/>
    </source>
</evidence>
<evidence type="ECO:0000256" key="1">
    <source>
        <dbReference type="ARBA" id="ARBA00018879"/>
    </source>
</evidence>
<dbReference type="InterPro" id="IPR000871">
    <property type="entry name" value="Beta-lactam_class-A"/>
</dbReference>
<dbReference type="InterPro" id="IPR006311">
    <property type="entry name" value="TAT_signal"/>
</dbReference>
<gene>
    <name evidence="5" type="ORF">SD37_28175</name>
</gene>
<evidence type="ECO:0000256" key="2">
    <source>
        <dbReference type="ARBA" id="ARBA00030171"/>
    </source>
</evidence>
<dbReference type="PROSITE" id="PS51318">
    <property type="entry name" value="TAT"/>
    <property type="match status" value="1"/>
</dbReference>
<dbReference type="GO" id="GO:0008800">
    <property type="term" value="F:beta-lactamase activity"/>
    <property type="evidence" value="ECO:0007669"/>
    <property type="project" value="InterPro"/>
</dbReference>
<keyword evidence="6" id="KW-1185">Reference proteome</keyword>
<dbReference type="InterPro" id="IPR045155">
    <property type="entry name" value="Beta-lactam_cat"/>
</dbReference>
<reference evidence="5 6" key="1">
    <citation type="journal article" date="2015" name="Genome Announc.">
        <title>Draft Genome Sequence of Norvancomycin-Producing Strain Amycolatopsis orientalis CPCC200066.</title>
        <authorList>
            <person name="Lei X."/>
            <person name="Yuan F."/>
            <person name="Shi Y."/>
            <person name="Li X."/>
            <person name="Wang L."/>
            <person name="Hong B."/>
        </authorList>
    </citation>
    <scope>NUCLEOTIDE SEQUENCE [LARGE SCALE GENOMIC DNA]</scope>
    <source>
        <strain evidence="5 6">B-37</strain>
    </source>
</reference>
<feature type="chain" id="PRO_5008256371" description="Beta-lactamase" evidence="3">
    <location>
        <begin position="27"/>
        <end position="368"/>
    </location>
</feature>
<feature type="signal peptide" evidence="3">
    <location>
        <begin position="1"/>
        <end position="26"/>
    </location>
</feature>
<sequence length="368" mass="39727">MLTRRHLLAGAAAGSAALLLPGSANAAEPDTTTEQGWLDWLAAHRRDVSVLIDDGAGRRAALNADVRRLLASSIKVVHLSAYAVAVAKGRLDPREQIRVGDWDAHHPFVADGRAHFQALNWLGVPCDDYGIAKDPEQRVPLARIPEAMIFFSDNAATDYLRTRLGDPALQIAAARGGWTRPDTRSLGGEVLMLMMPEYAPPPGSPVVVRRAMGDAVARRFVRDPAFRAEAFKRWPSMPQTTEEQWPWVKGHGKGSASDLFSLHRSLALGRYHPGGTLAREILALPLSDRVPTGASEVLFKGGSMPRTVTVGLSVRWPGGRAGTAAVLLTDVSDQDQANALPLVDFLISALAVPERFEALRRALGCPTV</sequence>
<dbReference type="STRING" id="31958.SD37_28175"/>
<protein>
    <recommendedName>
        <fullName evidence="1">Beta-lactamase</fullName>
    </recommendedName>
    <alternativeName>
        <fullName evidence="2">Penicillinase</fullName>
    </alternativeName>
</protein>